<keyword evidence="8" id="KW-0604">Photosystem II</keyword>
<keyword evidence="8" id="KW-1133">Transmembrane helix</keyword>
<feature type="binding site" description="axial binding residue" evidence="7">
    <location>
        <position position="79"/>
    </location>
    <ligand>
        <name>chlorophyll b</name>
        <dbReference type="ChEBI" id="CHEBI:61721"/>
        <label>1</label>
    </ligand>
    <ligandPart>
        <name>Mg</name>
        <dbReference type="ChEBI" id="CHEBI:25107"/>
    </ligandPart>
</feature>
<evidence type="ECO:0000256" key="3">
    <source>
        <dbReference type="ARBA" id="ARBA00022528"/>
    </source>
</evidence>
<dbReference type="SUPFAM" id="SSF103511">
    <property type="entry name" value="Chlorophyll a-b binding protein"/>
    <property type="match status" value="1"/>
</dbReference>
<feature type="non-terminal residue" evidence="9">
    <location>
        <position position="106"/>
    </location>
</feature>
<reference evidence="9" key="1">
    <citation type="submission" date="2008-09" db="EMBL/GenBank/DDBJ databases">
        <title>Cloning and characterization of cold regulated sequences in cypress (Cupressus sempervirens).</title>
        <authorList>
            <person name="Pedron L."/>
            <person name="Baldi P."/>
            <person name="La Porta N."/>
        </authorList>
    </citation>
    <scope>NUCLEOTIDE SEQUENCE</scope>
    <source>
        <strain evidence="9">Cyplp064</strain>
    </source>
</reference>
<dbReference type="GO" id="GO:0009522">
    <property type="term" value="C:photosystem I"/>
    <property type="evidence" value="ECO:0007669"/>
    <property type="project" value="UniProtKB-KW"/>
</dbReference>
<feature type="binding site" description="axial binding residue" evidence="7">
    <location>
        <position position="21"/>
    </location>
    <ligand>
        <name>chlorophyll b</name>
        <dbReference type="ChEBI" id="CHEBI:61721"/>
        <label>1</label>
    </ligand>
    <ligandPart>
        <name>Mg</name>
        <dbReference type="ChEBI" id="CHEBI:25107"/>
    </ligandPart>
</feature>
<dbReference type="Pfam" id="PF00504">
    <property type="entry name" value="Chloroa_b-bind"/>
    <property type="match status" value="1"/>
</dbReference>
<evidence type="ECO:0000313" key="9">
    <source>
        <dbReference type="EMBL" id="ACI87793.1"/>
    </source>
</evidence>
<keyword evidence="8" id="KW-0472">Membrane</keyword>
<keyword evidence="5 8" id="KW-0934">Plastid</keyword>
<keyword evidence="8" id="KW-0812">Transmembrane</keyword>
<feature type="binding site" evidence="7">
    <location>
        <position position="17"/>
    </location>
    <ligand>
        <name>chlorophyll a</name>
        <dbReference type="ChEBI" id="CHEBI:58416"/>
        <label>1</label>
    </ligand>
</feature>
<keyword evidence="8" id="KW-0603">Photosystem I</keyword>
<dbReference type="InterPro" id="IPR001344">
    <property type="entry name" value="Chloro_AB-bd_pln"/>
</dbReference>
<dbReference type="GO" id="GO:0009535">
    <property type="term" value="C:chloroplast thylakoid membrane"/>
    <property type="evidence" value="ECO:0007669"/>
    <property type="project" value="UniProtKB-SubCell"/>
</dbReference>
<dbReference type="InterPro" id="IPR022796">
    <property type="entry name" value="Chloroa_b-bind"/>
</dbReference>
<dbReference type="GO" id="GO:0009765">
    <property type="term" value="P:photosynthesis, light harvesting"/>
    <property type="evidence" value="ECO:0007669"/>
    <property type="project" value="InterPro"/>
</dbReference>
<protein>
    <recommendedName>
        <fullName evidence="8">Chlorophyll a-b binding protein, chloroplastic</fullName>
    </recommendedName>
</protein>
<evidence type="ECO:0000256" key="2">
    <source>
        <dbReference type="ARBA" id="ARBA00022494"/>
    </source>
</evidence>
<keyword evidence="2 7" id="KW-0148">Chlorophyll</keyword>
<evidence type="ECO:0000256" key="5">
    <source>
        <dbReference type="ARBA" id="ARBA00022640"/>
    </source>
</evidence>
<evidence type="ECO:0000256" key="8">
    <source>
        <dbReference type="RuleBase" id="RU363080"/>
    </source>
</evidence>
<dbReference type="GO" id="GO:0009523">
    <property type="term" value="C:photosystem II"/>
    <property type="evidence" value="ECO:0007669"/>
    <property type="project" value="UniProtKB-KW"/>
</dbReference>
<proteinExistence type="evidence at transcript level"/>
<keyword evidence="3 8" id="KW-0150">Chloroplast</keyword>
<keyword evidence="8" id="KW-0793">Thylakoid</keyword>
<feature type="binding site" description="axial binding residue" evidence="7">
    <location>
        <position position="94"/>
    </location>
    <ligand>
        <name>chlorophyll b</name>
        <dbReference type="ChEBI" id="CHEBI:61721"/>
        <label>1</label>
    </ligand>
    <ligandPart>
        <name>Mg</name>
        <dbReference type="ChEBI" id="CHEBI:25107"/>
    </ligandPart>
</feature>
<keyword evidence="4 8" id="KW-0602">Photosynthesis</keyword>
<dbReference type="EMBL" id="FJ237473">
    <property type="protein sequence ID" value="ACI87793.1"/>
    <property type="molecule type" value="mRNA"/>
</dbReference>
<name>B6V6S0_CUPSE</name>
<feature type="binding site" evidence="7">
    <location>
        <position position="62"/>
    </location>
    <ligand>
        <name>chlorophyll a</name>
        <dbReference type="ChEBI" id="CHEBI:58416"/>
        <label>1</label>
    </ligand>
</feature>
<evidence type="ECO:0000256" key="4">
    <source>
        <dbReference type="ARBA" id="ARBA00022531"/>
    </source>
</evidence>
<evidence type="ECO:0000256" key="1">
    <source>
        <dbReference type="ARBA" id="ARBA00004334"/>
    </source>
</evidence>
<accession>B6V6S0</accession>
<organism evidence="9">
    <name type="scientific">Cupressus sempervirens</name>
    <name type="common">Italian cypress</name>
    <dbReference type="NCBI Taxonomy" id="13469"/>
    <lineage>
        <taxon>Eukaryota</taxon>
        <taxon>Viridiplantae</taxon>
        <taxon>Streptophyta</taxon>
        <taxon>Embryophyta</taxon>
        <taxon>Tracheophyta</taxon>
        <taxon>Spermatophyta</taxon>
        <taxon>Pinopsida</taxon>
        <taxon>Pinidae</taxon>
        <taxon>Conifers II</taxon>
        <taxon>Cupressales</taxon>
        <taxon>Cupressaceae</taxon>
        <taxon>Cupressus</taxon>
    </lineage>
</organism>
<evidence type="ECO:0000256" key="7">
    <source>
        <dbReference type="PIRSR" id="PIRSR601344-1"/>
    </source>
</evidence>
<keyword evidence="6 8" id="KW-0157">Chromophore</keyword>
<comment type="subcellular location">
    <subcellularLocation>
        <location evidence="1 8">Plastid</location>
        <location evidence="1 8">Chloroplast thylakoid membrane</location>
    </subcellularLocation>
</comment>
<sequence>DGLSADPETFAMHRELEIHSRRAMMGALGCVIPELLAIDGVRCGEAVWCKAAQFSEGGLDYLRYVMIHAQSILAIWAFQVVLRLIGYRVGGGRLGEGLDPLYPGSA</sequence>
<feature type="binding site" evidence="7">
    <location>
        <position position="4"/>
    </location>
    <ligand>
        <name>chlorophyll a</name>
        <dbReference type="ChEBI" id="CHEBI:58416"/>
        <label>1</label>
    </ligand>
</feature>
<evidence type="ECO:0000256" key="6">
    <source>
        <dbReference type="ARBA" id="ARBA00022991"/>
    </source>
</evidence>
<feature type="non-terminal residue" evidence="9">
    <location>
        <position position="1"/>
    </location>
</feature>
<dbReference type="AlphaFoldDB" id="B6V6S0"/>
<dbReference type="PANTHER" id="PTHR21649">
    <property type="entry name" value="CHLOROPHYLL A/B BINDING PROTEIN"/>
    <property type="match status" value="1"/>
</dbReference>
<dbReference type="GO" id="GO:0016168">
    <property type="term" value="F:chlorophyll binding"/>
    <property type="evidence" value="ECO:0007669"/>
    <property type="project" value="UniProtKB-KW"/>
</dbReference>
<comment type="function">
    <text evidence="8">The light-harvesting complex (LHC) functions as a light receptor, it captures and delivers excitation energy to photosystems with which it is closely associated.</text>
</comment>
<feature type="binding site" description="axial binding residue" evidence="7">
    <location>
        <position position="71"/>
    </location>
    <ligand>
        <name>chlorophyll b</name>
        <dbReference type="ChEBI" id="CHEBI:61721"/>
        <label>1</label>
    </ligand>
    <ligandPart>
        <name>Mg</name>
        <dbReference type="ChEBI" id="CHEBI:25107"/>
    </ligandPart>
</feature>
<comment type="similarity">
    <text evidence="8">Belongs to the light-harvesting chlorophyll a/b-binding (LHC) protein family.</text>
</comment>
<dbReference type="Gene3D" id="1.10.3460.10">
    <property type="entry name" value="Chlorophyll a/b binding protein domain"/>
    <property type="match status" value="1"/>
</dbReference>
<feature type="binding site" evidence="7">
    <location>
        <position position="19"/>
    </location>
    <ligand>
        <name>chlorophyll a</name>
        <dbReference type="ChEBI" id="CHEBI:58416"/>
        <label>1</label>
    </ligand>
</feature>
<feature type="transmembrane region" description="Helical" evidence="8">
    <location>
        <begin position="64"/>
        <end position="85"/>
    </location>
</feature>